<name>A0A366R1E5_9HYPO</name>
<dbReference type="OrthoDB" id="5271370at2759"/>
<dbReference type="GeneID" id="41998756"/>
<sequence>MQAATQLPAHQRPFDLPTPSERVTCSNGNEAYRWVLTESERLHMAEMLGVDKTSISLRGNVMNRERMVCERCGKHSGLDDMVHNALYAGVHYASFVKEIIVDGKPPSNGSPAHEIFCSNCTTKHIDVGYWEGVEPWHE</sequence>
<dbReference type="Proteomes" id="UP000253153">
    <property type="component" value="Unassembled WGS sequence"/>
</dbReference>
<evidence type="ECO:0000313" key="2">
    <source>
        <dbReference type="Proteomes" id="UP000253153"/>
    </source>
</evidence>
<reference evidence="1 2" key="1">
    <citation type="submission" date="2018-06" db="EMBL/GenBank/DDBJ databases">
        <title>Fusarium incarnatum-equiseti species complex species 28.</title>
        <authorList>
            <person name="Gardiner D.M."/>
        </authorList>
    </citation>
    <scope>NUCLEOTIDE SEQUENCE [LARGE SCALE GENOMIC DNA]</scope>
    <source>
        <strain evidence="1 2">FIESC_28</strain>
    </source>
</reference>
<dbReference type="RefSeq" id="XP_031012494.1">
    <property type="nucleotide sequence ID" value="XM_031163460.1"/>
</dbReference>
<dbReference type="AlphaFoldDB" id="A0A366R1E5"/>
<dbReference type="EMBL" id="QKXC01000228">
    <property type="protein sequence ID" value="RBR10792.1"/>
    <property type="molecule type" value="Genomic_DNA"/>
</dbReference>
<organism evidence="1 2">
    <name type="scientific">Fusarium coffeatum</name>
    <dbReference type="NCBI Taxonomy" id="231269"/>
    <lineage>
        <taxon>Eukaryota</taxon>
        <taxon>Fungi</taxon>
        <taxon>Dikarya</taxon>
        <taxon>Ascomycota</taxon>
        <taxon>Pezizomycotina</taxon>
        <taxon>Sordariomycetes</taxon>
        <taxon>Hypocreomycetidae</taxon>
        <taxon>Hypocreales</taxon>
        <taxon>Nectriaceae</taxon>
        <taxon>Fusarium</taxon>
        <taxon>Fusarium incarnatum-equiseti species complex</taxon>
    </lineage>
</organism>
<accession>A0A366R1E5</accession>
<proteinExistence type="predicted"/>
<keyword evidence="2" id="KW-1185">Reference proteome</keyword>
<protein>
    <recommendedName>
        <fullName evidence="3">RBP protein</fullName>
    </recommendedName>
</protein>
<comment type="caution">
    <text evidence="1">The sequence shown here is derived from an EMBL/GenBank/DDBJ whole genome shotgun (WGS) entry which is preliminary data.</text>
</comment>
<gene>
    <name evidence="1" type="ORF">FIESC28_09323</name>
</gene>
<evidence type="ECO:0008006" key="3">
    <source>
        <dbReference type="Google" id="ProtNLM"/>
    </source>
</evidence>
<evidence type="ECO:0000313" key="1">
    <source>
        <dbReference type="EMBL" id="RBR10792.1"/>
    </source>
</evidence>